<feature type="compositionally biased region" description="Basic residues" evidence="1">
    <location>
        <begin position="24"/>
        <end position="33"/>
    </location>
</feature>
<evidence type="ECO:0000313" key="2">
    <source>
        <dbReference type="EMBL" id="RAI41983.1"/>
    </source>
</evidence>
<evidence type="ECO:0000313" key="3">
    <source>
        <dbReference type="Proteomes" id="UP000248863"/>
    </source>
</evidence>
<feature type="region of interest" description="Disordered" evidence="1">
    <location>
        <begin position="23"/>
        <end position="127"/>
    </location>
</feature>
<protein>
    <recommendedName>
        <fullName evidence="4">Phage gp6-like head-tail connector protein</fullName>
    </recommendedName>
</protein>
<keyword evidence="3" id="KW-1185">Reference proteome</keyword>
<feature type="compositionally biased region" description="Basic residues" evidence="1">
    <location>
        <begin position="71"/>
        <end position="93"/>
    </location>
</feature>
<feature type="compositionally biased region" description="Low complexity" evidence="1">
    <location>
        <begin position="103"/>
        <end position="118"/>
    </location>
</feature>
<evidence type="ECO:0000256" key="1">
    <source>
        <dbReference type="SAM" id="MobiDB-lite"/>
    </source>
</evidence>
<reference evidence="2 3" key="1">
    <citation type="submission" date="2017-07" db="EMBL/GenBank/DDBJ databases">
        <title>Draft Genome Sequences of Select Purple Nonsulfur Bacteria.</title>
        <authorList>
            <person name="Lasarre B."/>
            <person name="Mckinlay J.B."/>
        </authorList>
    </citation>
    <scope>NUCLEOTIDE SEQUENCE [LARGE SCALE GENOMIC DNA]</scope>
    <source>
        <strain evidence="2 3">DSM 11907</strain>
    </source>
</reference>
<evidence type="ECO:0008006" key="4">
    <source>
        <dbReference type="Google" id="ProtNLM"/>
    </source>
</evidence>
<dbReference type="EMBL" id="NPEU01000006">
    <property type="protein sequence ID" value="RAI41983.1"/>
    <property type="molecule type" value="Genomic_DNA"/>
</dbReference>
<dbReference type="Gene3D" id="1.10.3230.30">
    <property type="entry name" value="Phage gp6-like head-tail connector protein"/>
    <property type="match status" value="1"/>
</dbReference>
<organism evidence="2 3">
    <name type="scientific">Rhodoplanes elegans</name>
    <dbReference type="NCBI Taxonomy" id="29408"/>
    <lineage>
        <taxon>Bacteria</taxon>
        <taxon>Pseudomonadati</taxon>
        <taxon>Pseudomonadota</taxon>
        <taxon>Alphaproteobacteria</taxon>
        <taxon>Hyphomicrobiales</taxon>
        <taxon>Nitrobacteraceae</taxon>
        <taxon>Rhodoplanes</taxon>
    </lineage>
</organism>
<dbReference type="InterPro" id="IPR021146">
    <property type="entry name" value="Phage_gp6-like_head-tail"/>
</dbReference>
<dbReference type="CDD" id="cd08054">
    <property type="entry name" value="gp6"/>
    <property type="match status" value="1"/>
</dbReference>
<dbReference type="Proteomes" id="UP000248863">
    <property type="component" value="Unassembled WGS sequence"/>
</dbReference>
<comment type="caution">
    <text evidence="2">The sequence shown here is derived from an EMBL/GenBank/DDBJ whole genome shotgun (WGS) entry which is preliminary data.</text>
</comment>
<gene>
    <name evidence="2" type="ORF">CH338_01380</name>
</gene>
<dbReference type="Pfam" id="PF05135">
    <property type="entry name" value="Phage_connect_1"/>
    <property type="match status" value="1"/>
</dbReference>
<proteinExistence type="predicted"/>
<name>A0A327KWE4_9BRAD</name>
<dbReference type="AlphaFoldDB" id="A0A327KWE4"/>
<sequence length="346" mass="37927">MWSKAHGIVAYGKLATRLMVCTKTQRRRPRSRRAVTSTRRFSRLPDPPTPQSQLCPIARQDETHHPETLPLRRRPHQRRDGRARRGRDRGRRGYRTDRRGLRARPCQAAADPDAAGAGRQAGGARRREAQGLTMLVVTTAAARTDLTTLERVKSDLRIEGSAEDAYLRGQIAVATDLITRHLGVVPAGRSRTLGRETLVETLRPDRSRELLLLSRTPIVSIASVVEADETVDAAEYEIEDAAAGMVRRLDADGDPALWATGRIVVTYTAGWLMPGDASADLPAAIEAAAIELVGSFRSARGRDPLVRSESVPGLGDTSYWIQSPMEAGELPPSVATKLAPYRRIAL</sequence>
<accession>A0A327KWE4</accession>